<dbReference type="EMBL" id="JNVM01000004">
    <property type="protein sequence ID" value="KEQ27082.1"/>
    <property type="molecule type" value="Genomic_DNA"/>
</dbReference>
<dbReference type="eggNOG" id="COG0410">
    <property type="taxonomic scope" value="Bacteria"/>
</dbReference>
<dbReference type="OrthoDB" id="9776369at2"/>
<evidence type="ECO:0000259" key="6">
    <source>
        <dbReference type="PROSITE" id="PS50893"/>
    </source>
</evidence>
<dbReference type="Gene3D" id="3.40.50.300">
    <property type="entry name" value="P-loop containing nucleotide triphosphate hydrolases"/>
    <property type="match status" value="1"/>
</dbReference>
<evidence type="ECO:0000256" key="5">
    <source>
        <dbReference type="ARBA" id="ARBA00022970"/>
    </source>
</evidence>
<organism evidence="7 8">
    <name type="scientific">Paenibacillus tyrfis</name>
    <dbReference type="NCBI Taxonomy" id="1501230"/>
    <lineage>
        <taxon>Bacteria</taxon>
        <taxon>Bacillati</taxon>
        <taxon>Bacillota</taxon>
        <taxon>Bacilli</taxon>
        <taxon>Bacillales</taxon>
        <taxon>Paenibacillaceae</taxon>
        <taxon>Paenibacillus</taxon>
    </lineage>
</organism>
<dbReference type="Proteomes" id="UP000028123">
    <property type="component" value="Unassembled WGS sequence"/>
</dbReference>
<dbReference type="SMART" id="SM00382">
    <property type="entry name" value="AAA"/>
    <property type="match status" value="1"/>
</dbReference>
<proteinExistence type="inferred from homology"/>
<accession>A0A081P8Q9</accession>
<evidence type="ECO:0000256" key="3">
    <source>
        <dbReference type="ARBA" id="ARBA00022741"/>
    </source>
</evidence>
<keyword evidence="3" id="KW-0547">Nucleotide-binding</keyword>
<evidence type="ECO:0000313" key="7">
    <source>
        <dbReference type="EMBL" id="KEQ27082.1"/>
    </source>
</evidence>
<dbReference type="CDD" id="cd03224">
    <property type="entry name" value="ABC_TM1139_LivF_branched"/>
    <property type="match status" value="1"/>
</dbReference>
<dbReference type="InterPro" id="IPR027417">
    <property type="entry name" value="P-loop_NTPase"/>
</dbReference>
<dbReference type="GO" id="GO:0005524">
    <property type="term" value="F:ATP binding"/>
    <property type="evidence" value="ECO:0007669"/>
    <property type="project" value="UniProtKB-KW"/>
</dbReference>
<comment type="caution">
    <text evidence="7">The sequence shown here is derived from an EMBL/GenBank/DDBJ whole genome shotgun (WGS) entry which is preliminary data.</text>
</comment>
<dbReference type="InterPro" id="IPR003593">
    <property type="entry name" value="AAA+_ATPase"/>
</dbReference>
<keyword evidence="8" id="KW-1185">Reference proteome</keyword>
<dbReference type="Pfam" id="PF00005">
    <property type="entry name" value="ABC_tran"/>
    <property type="match status" value="1"/>
</dbReference>
<reference evidence="7 8" key="1">
    <citation type="submission" date="2014-06" db="EMBL/GenBank/DDBJ databases">
        <title>Draft genome sequence of Paenibacillus sp. MSt1.</title>
        <authorList>
            <person name="Aw Y.K."/>
            <person name="Ong K.S."/>
            <person name="Gan H.M."/>
            <person name="Lee S.M."/>
        </authorList>
    </citation>
    <scope>NUCLEOTIDE SEQUENCE [LARGE SCALE GENOMIC DNA]</scope>
    <source>
        <strain evidence="7 8">MSt1</strain>
    </source>
</reference>
<evidence type="ECO:0000313" key="8">
    <source>
        <dbReference type="Proteomes" id="UP000028123"/>
    </source>
</evidence>
<evidence type="ECO:0000256" key="1">
    <source>
        <dbReference type="ARBA" id="ARBA00005417"/>
    </source>
</evidence>
<keyword evidence="2" id="KW-0813">Transport</keyword>
<dbReference type="PIRSF" id="PIRSF039137">
    <property type="entry name" value="ABC_branched_ATPase"/>
    <property type="match status" value="1"/>
</dbReference>
<comment type="similarity">
    <text evidence="1">Belongs to the ABC transporter superfamily.</text>
</comment>
<dbReference type="RefSeq" id="WP_036676931.1">
    <property type="nucleotide sequence ID" value="NZ_JNVM01000004.1"/>
</dbReference>
<name>A0A081P8Q9_9BACL</name>
<evidence type="ECO:0000256" key="2">
    <source>
        <dbReference type="ARBA" id="ARBA00022448"/>
    </source>
</evidence>
<dbReference type="GO" id="GO:0015807">
    <property type="term" value="P:L-amino acid transport"/>
    <property type="evidence" value="ECO:0007669"/>
    <property type="project" value="TreeGrafter"/>
</dbReference>
<dbReference type="InterPro" id="IPR003439">
    <property type="entry name" value="ABC_transporter-like_ATP-bd"/>
</dbReference>
<feature type="domain" description="ABC transporter" evidence="6">
    <location>
        <begin position="5"/>
        <end position="239"/>
    </location>
</feature>
<sequence length="240" mass="26144">MSTLLEVKRMETFYGKIQSVRGVDFTVKQGEIVALLGANGAGKSTILKTISGLIRPAQGSIALMGEDLTKKEPHTIVEMGVVHVPEGRRVFGGLAVTENLELGFFIKKRDKAKLAQNLDMVFQMFPRLAERRKQMAGTLSGGEQQMLATGRALMSEPKLLMLDEPSMGLAPIVVIDIMKIIKQINQQRGTTILLVEQNAKAALKLAHRGYVLETGSITMEDSAGNLLADDNVVKAYLGVH</sequence>
<dbReference type="PANTHER" id="PTHR43820">
    <property type="entry name" value="HIGH-AFFINITY BRANCHED-CHAIN AMINO ACID TRANSPORT ATP-BINDING PROTEIN LIVF"/>
    <property type="match status" value="1"/>
</dbReference>
<dbReference type="AlphaFoldDB" id="A0A081P8Q9"/>
<gene>
    <name evidence="7" type="ORF">ET33_24670</name>
</gene>
<dbReference type="GO" id="GO:0015658">
    <property type="term" value="F:branched-chain amino acid transmembrane transporter activity"/>
    <property type="evidence" value="ECO:0007669"/>
    <property type="project" value="InterPro"/>
</dbReference>
<dbReference type="SUPFAM" id="SSF52540">
    <property type="entry name" value="P-loop containing nucleoside triphosphate hydrolases"/>
    <property type="match status" value="1"/>
</dbReference>
<dbReference type="InterPro" id="IPR052156">
    <property type="entry name" value="BCAA_Transport_ATP-bd_LivF"/>
</dbReference>
<dbReference type="PROSITE" id="PS50893">
    <property type="entry name" value="ABC_TRANSPORTER_2"/>
    <property type="match status" value="1"/>
</dbReference>
<keyword evidence="5" id="KW-0029">Amino-acid transport</keyword>
<dbReference type="PANTHER" id="PTHR43820:SF4">
    <property type="entry name" value="HIGH-AFFINITY BRANCHED-CHAIN AMINO ACID TRANSPORT ATP-BINDING PROTEIN LIVF"/>
    <property type="match status" value="1"/>
</dbReference>
<dbReference type="InterPro" id="IPR030660">
    <property type="entry name" value="ABC_branched_ATPase_LivF/BraG"/>
</dbReference>
<protein>
    <submittedName>
        <fullName evidence="7">Amino acid ABC transporter ATPase</fullName>
    </submittedName>
</protein>
<dbReference type="GO" id="GO:0016887">
    <property type="term" value="F:ATP hydrolysis activity"/>
    <property type="evidence" value="ECO:0007669"/>
    <property type="project" value="InterPro"/>
</dbReference>
<keyword evidence="4" id="KW-0067">ATP-binding</keyword>
<evidence type="ECO:0000256" key="4">
    <source>
        <dbReference type="ARBA" id="ARBA00022840"/>
    </source>
</evidence>